<evidence type="ECO:0008006" key="5">
    <source>
        <dbReference type="Google" id="ProtNLM"/>
    </source>
</evidence>
<dbReference type="OrthoDB" id="21085at2759"/>
<dbReference type="AlphaFoldDB" id="A0A1W0A4N1"/>
<dbReference type="GO" id="GO:0035091">
    <property type="term" value="F:phosphatidylinositol binding"/>
    <property type="evidence" value="ECO:0007669"/>
    <property type="project" value="InterPro"/>
</dbReference>
<dbReference type="STRING" id="74557.A0A1W0A4N1"/>
<dbReference type="Gene3D" id="2.40.280.10">
    <property type="match status" value="1"/>
</dbReference>
<accession>A0A1W0A4N1</accession>
<dbReference type="GO" id="GO:0031267">
    <property type="term" value="F:small GTPase binding"/>
    <property type="evidence" value="ECO:0007669"/>
    <property type="project" value="TreeGrafter"/>
</dbReference>
<dbReference type="InterPro" id="IPR045046">
    <property type="entry name" value="Vps9-like"/>
</dbReference>
<dbReference type="GO" id="GO:0005829">
    <property type="term" value="C:cytosol"/>
    <property type="evidence" value="ECO:0007669"/>
    <property type="project" value="TreeGrafter"/>
</dbReference>
<dbReference type="SUPFAM" id="SSF64268">
    <property type="entry name" value="PX domain"/>
    <property type="match status" value="1"/>
</dbReference>
<dbReference type="GO" id="GO:0016192">
    <property type="term" value="P:vesicle-mediated transport"/>
    <property type="evidence" value="ECO:0007669"/>
    <property type="project" value="InterPro"/>
</dbReference>
<organism evidence="3 4">
    <name type="scientific">Thraustotheca clavata</name>
    <dbReference type="NCBI Taxonomy" id="74557"/>
    <lineage>
        <taxon>Eukaryota</taxon>
        <taxon>Sar</taxon>
        <taxon>Stramenopiles</taxon>
        <taxon>Oomycota</taxon>
        <taxon>Saprolegniomycetes</taxon>
        <taxon>Saprolegniales</taxon>
        <taxon>Achlyaceae</taxon>
        <taxon>Thraustotheca</taxon>
    </lineage>
</organism>
<dbReference type="PROSITE" id="PS50195">
    <property type="entry name" value="PX"/>
    <property type="match status" value="1"/>
</dbReference>
<name>A0A1W0A4N1_9STRA</name>
<dbReference type="PANTHER" id="PTHR23101:SF25">
    <property type="entry name" value="GTPASE-ACTIVATING PROTEIN AND VPS9 DOMAIN-CONTAINING PROTEIN 1"/>
    <property type="match status" value="1"/>
</dbReference>
<comment type="caution">
    <text evidence="3">The sequence shown here is derived from an EMBL/GenBank/DDBJ whole genome shotgun (WGS) entry which is preliminary data.</text>
</comment>
<dbReference type="Gene3D" id="3.30.1520.10">
    <property type="entry name" value="Phox-like domain"/>
    <property type="match status" value="1"/>
</dbReference>
<dbReference type="SUPFAM" id="SSF74982">
    <property type="entry name" value="Small protein B (SmpB)"/>
    <property type="match status" value="1"/>
</dbReference>
<dbReference type="PROSITE" id="PS51205">
    <property type="entry name" value="VPS9"/>
    <property type="match status" value="1"/>
</dbReference>
<dbReference type="InterPro" id="IPR001683">
    <property type="entry name" value="PX_dom"/>
</dbReference>
<dbReference type="InterPro" id="IPR037191">
    <property type="entry name" value="VPS9_dom_sf"/>
</dbReference>
<dbReference type="EMBL" id="JNBS01000480">
    <property type="protein sequence ID" value="OQS05256.1"/>
    <property type="molecule type" value="Genomic_DNA"/>
</dbReference>
<evidence type="ECO:0000259" key="2">
    <source>
        <dbReference type="PROSITE" id="PS51205"/>
    </source>
</evidence>
<evidence type="ECO:0000313" key="4">
    <source>
        <dbReference type="Proteomes" id="UP000243217"/>
    </source>
</evidence>
<dbReference type="GO" id="GO:0030139">
    <property type="term" value="C:endocytic vesicle"/>
    <property type="evidence" value="ECO:0007669"/>
    <property type="project" value="TreeGrafter"/>
</dbReference>
<dbReference type="Pfam" id="PF02204">
    <property type="entry name" value="VPS9"/>
    <property type="match status" value="1"/>
</dbReference>
<dbReference type="PANTHER" id="PTHR23101">
    <property type="entry name" value="RAB GDP/GTP EXCHANGE FACTOR"/>
    <property type="match status" value="1"/>
</dbReference>
<protein>
    <recommendedName>
        <fullName evidence="5">VPS9 domain-containing protein</fullName>
    </recommendedName>
</protein>
<dbReference type="InterPro" id="IPR003123">
    <property type="entry name" value="VPS9"/>
</dbReference>
<dbReference type="InterPro" id="IPR023620">
    <property type="entry name" value="SmpB"/>
</dbReference>
<sequence length="692" mass="79185">MLRLLGKRSFASVPTGVPIRKVVENHSARSKYNIVKDLEVGISLLPSEVKSIRDGNCDISAAFAAEYADELYLHQMYIPVWRHGIVGRHETYRERKLLARRHELRRIFEFSRQTNAHLKLIIMMRSSLRLSDPIVRISESSQDGDHKPIVNDLNDVSVLAEPSVRAKNTMWKLGQRITYSAEARFFTFLAQLLEGERAGMDPRMTMFGRDNASSFLSAVPDANNTQQIQRHPTLYNSTTSVHLPPLPPLDFAPSKHRKRPRSMSLTNYHQWSHDFPSIRPGMSVRVVRAERTPDGIAQYVIEVLDLHTKVLWVVRKRFSELYRFRKELKAMCRASPYGDQLKYLFDLPFPSRSVVARHAAPDMILRRRLVLDTFLRNIASLNPDTPLHVAVLGKLQTELCTIEFITRLGAIDPYEDPTDLELKWLAFDLFRNLNSCCTIEGDTCQRFVHVFRNRVAIVQACVVAIAVDHKKLARDALKELRSVTTQIQKYVLDTLEPQYRRTIGAALSDTHTIEEVDEAIEDIVHVTVEDAVMVPLQEQIKYLVQLTIDQALEAKVTQTMEQRLYGHPQSYFGIPENLQSDCNWGKACYHLSMMEERMLPCEKLKELVLSAGEIFRACQEKGIAYTKSMSAMNADDFLPIHIFVVVHSGLKRPYFAKEFLGAMIHPSKMLGETGYFLTMFEAALKYVSESMS</sequence>
<dbReference type="GO" id="GO:0003723">
    <property type="term" value="F:RNA binding"/>
    <property type="evidence" value="ECO:0007669"/>
    <property type="project" value="InterPro"/>
</dbReference>
<keyword evidence="4" id="KW-1185">Reference proteome</keyword>
<evidence type="ECO:0000313" key="3">
    <source>
        <dbReference type="EMBL" id="OQS05256.1"/>
    </source>
</evidence>
<dbReference type="Pfam" id="PF01668">
    <property type="entry name" value="SmpB"/>
    <property type="match status" value="1"/>
</dbReference>
<dbReference type="Gene3D" id="1.20.1050.80">
    <property type="entry name" value="VPS9 domain"/>
    <property type="match status" value="1"/>
</dbReference>
<evidence type="ECO:0000259" key="1">
    <source>
        <dbReference type="PROSITE" id="PS50195"/>
    </source>
</evidence>
<feature type="domain" description="PX" evidence="1">
    <location>
        <begin position="277"/>
        <end position="412"/>
    </location>
</feature>
<reference evidence="3 4" key="1">
    <citation type="journal article" date="2014" name="Genome Biol. Evol.">
        <title>The secreted proteins of Achlya hypogyna and Thraustotheca clavata identify the ancestral oomycete secretome and reveal gene acquisitions by horizontal gene transfer.</title>
        <authorList>
            <person name="Misner I."/>
            <person name="Blouin N."/>
            <person name="Leonard G."/>
            <person name="Richards T.A."/>
            <person name="Lane C.E."/>
        </authorList>
    </citation>
    <scope>NUCLEOTIDE SEQUENCE [LARGE SCALE GENOMIC DNA]</scope>
    <source>
        <strain evidence="3 4">ATCC 34112</strain>
    </source>
</reference>
<dbReference type="Proteomes" id="UP000243217">
    <property type="component" value="Unassembled WGS sequence"/>
</dbReference>
<gene>
    <name evidence="3" type="ORF">THRCLA_02585</name>
</gene>
<dbReference type="CDD" id="cd06093">
    <property type="entry name" value="PX_domain"/>
    <property type="match status" value="1"/>
</dbReference>
<dbReference type="GO" id="GO:0005085">
    <property type="term" value="F:guanyl-nucleotide exchange factor activity"/>
    <property type="evidence" value="ECO:0007669"/>
    <property type="project" value="InterPro"/>
</dbReference>
<proteinExistence type="predicted"/>
<dbReference type="SUPFAM" id="SSF109993">
    <property type="entry name" value="VPS9 domain"/>
    <property type="match status" value="1"/>
</dbReference>
<dbReference type="InterPro" id="IPR036871">
    <property type="entry name" value="PX_dom_sf"/>
</dbReference>
<dbReference type="InterPro" id="IPR000037">
    <property type="entry name" value="SsrA-bd_prot"/>
</dbReference>
<feature type="domain" description="VPS9" evidence="2">
    <location>
        <begin position="546"/>
        <end position="692"/>
    </location>
</feature>
<dbReference type="Pfam" id="PF00787">
    <property type="entry name" value="PX"/>
    <property type="match status" value="1"/>
</dbReference>